<dbReference type="Proteomes" id="UP001190700">
    <property type="component" value="Unassembled WGS sequence"/>
</dbReference>
<comment type="caution">
    <text evidence="1">The sequence shown here is derived from an EMBL/GenBank/DDBJ whole genome shotgun (WGS) entry which is preliminary data.</text>
</comment>
<evidence type="ECO:0000313" key="2">
    <source>
        <dbReference type="Proteomes" id="UP001190700"/>
    </source>
</evidence>
<protein>
    <submittedName>
        <fullName evidence="1">Uncharacterized protein</fullName>
    </submittedName>
</protein>
<dbReference type="AlphaFoldDB" id="A0AAE0C581"/>
<sequence length="110" mass="12295">MIADGVPYGQAMRAIHRRALAEGKRHWLVPELGYFHKKLHLLEAIGKLSWSLGYDSLAIYLGKKKVMRESQKGVFEVHQDFLAMVLLRWDVGGGDPGVAHGLCETIPKSV</sequence>
<organism evidence="1 2">
    <name type="scientific">Cymbomonas tetramitiformis</name>
    <dbReference type="NCBI Taxonomy" id="36881"/>
    <lineage>
        <taxon>Eukaryota</taxon>
        <taxon>Viridiplantae</taxon>
        <taxon>Chlorophyta</taxon>
        <taxon>Pyramimonadophyceae</taxon>
        <taxon>Pyramimonadales</taxon>
        <taxon>Pyramimonadaceae</taxon>
        <taxon>Cymbomonas</taxon>
    </lineage>
</organism>
<dbReference type="EMBL" id="LGRX02028874">
    <property type="protein sequence ID" value="KAK3247542.1"/>
    <property type="molecule type" value="Genomic_DNA"/>
</dbReference>
<evidence type="ECO:0000313" key="1">
    <source>
        <dbReference type="EMBL" id="KAK3247542.1"/>
    </source>
</evidence>
<name>A0AAE0C581_9CHLO</name>
<proteinExistence type="predicted"/>
<keyword evidence="2" id="KW-1185">Reference proteome</keyword>
<accession>A0AAE0C581</accession>
<reference evidence="1 2" key="1">
    <citation type="journal article" date="2015" name="Genome Biol. Evol.">
        <title>Comparative Genomics of a Bacterivorous Green Alga Reveals Evolutionary Causalities and Consequences of Phago-Mixotrophic Mode of Nutrition.</title>
        <authorList>
            <person name="Burns J.A."/>
            <person name="Paasch A."/>
            <person name="Narechania A."/>
            <person name="Kim E."/>
        </authorList>
    </citation>
    <scope>NUCLEOTIDE SEQUENCE [LARGE SCALE GENOMIC DNA]</scope>
    <source>
        <strain evidence="1 2">PLY_AMNH</strain>
    </source>
</reference>
<gene>
    <name evidence="1" type="ORF">CYMTET_42961</name>
</gene>